<dbReference type="GO" id="GO:0045202">
    <property type="term" value="C:synapse"/>
    <property type="evidence" value="ECO:0007669"/>
    <property type="project" value="TreeGrafter"/>
</dbReference>
<dbReference type="Proteomes" id="UP000694410">
    <property type="component" value="Unplaced"/>
</dbReference>
<keyword evidence="3" id="KW-1185">Reference proteome</keyword>
<dbReference type="PANTHER" id="PTHR13843">
    <property type="entry name" value="MICROTUBULE-ASSOCIATED PROTEIN"/>
    <property type="match status" value="1"/>
</dbReference>
<dbReference type="GO" id="GO:0016358">
    <property type="term" value="P:dendrite development"/>
    <property type="evidence" value="ECO:0007669"/>
    <property type="project" value="TreeGrafter"/>
</dbReference>
<evidence type="ECO:0000313" key="2">
    <source>
        <dbReference type="Ensembl" id="ENSCCEP00000007829.1"/>
    </source>
</evidence>
<dbReference type="GO" id="GO:0043025">
    <property type="term" value="C:neuronal cell body"/>
    <property type="evidence" value="ECO:0007669"/>
    <property type="project" value="TreeGrafter"/>
</dbReference>
<dbReference type="GO" id="GO:0007409">
    <property type="term" value="P:axonogenesis"/>
    <property type="evidence" value="ECO:0007669"/>
    <property type="project" value="TreeGrafter"/>
</dbReference>
<dbReference type="GO" id="GO:0030425">
    <property type="term" value="C:dendrite"/>
    <property type="evidence" value="ECO:0007669"/>
    <property type="project" value="TreeGrafter"/>
</dbReference>
<dbReference type="GO" id="GO:0031114">
    <property type="term" value="P:regulation of microtubule depolymerization"/>
    <property type="evidence" value="ECO:0007669"/>
    <property type="project" value="TreeGrafter"/>
</dbReference>
<dbReference type="GO" id="GO:0005874">
    <property type="term" value="C:microtubule"/>
    <property type="evidence" value="ECO:0007669"/>
    <property type="project" value="InterPro"/>
</dbReference>
<evidence type="ECO:0000313" key="3">
    <source>
        <dbReference type="Proteomes" id="UP000694410"/>
    </source>
</evidence>
<reference evidence="2" key="2">
    <citation type="submission" date="2025-09" db="UniProtKB">
        <authorList>
            <consortium name="Ensembl"/>
        </authorList>
    </citation>
    <scope>IDENTIFICATION</scope>
</reference>
<dbReference type="GO" id="GO:0005829">
    <property type="term" value="C:cytosol"/>
    <property type="evidence" value="ECO:0007669"/>
    <property type="project" value="TreeGrafter"/>
</dbReference>
<dbReference type="GO" id="GO:0003779">
    <property type="term" value="F:actin binding"/>
    <property type="evidence" value="ECO:0007669"/>
    <property type="project" value="TreeGrafter"/>
</dbReference>
<dbReference type="GO" id="GO:0000226">
    <property type="term" value="P:microtubule cytoskeleton organization"/>
    <property type="evidence" value="ECO:0007669"/>
    <property type="project" value="InterPro"/>
</dbReference>
<accession>A0A8C0ZBB8</accession>
<dbReference type="PANTHER" id="PTHR13843:SF11">
    <property type="entry name" value="MICROTUBULE-ASSOCIATED PROTEIN 1S"/>
    <property type="match status" value="1"/>
</dbReference>
<dbReference type="GO" id="GO:0005875">
    <property type="term" value="C:microtubule associated complex"/>
    <property type="evidence" value="ECO:0007669"/>
    <property type="project" value="TreeGrafter"/>
</dbReference>
<dbReference type="GO" id="GO:0008017">
    <property type="term" value="F:microtubule binding"/>
    <property type="evidence" value="ECO:0007669"/>
    <property type="project" value="InterPro"/>
</dbReference>
<organism evidence="2 3">
    <name type="scientific">Cyanistes caeruleus</name>
    <name type="common">Eurasian blue tit</name>
    <name type="synonym">Parus caeruleus</name>
    <dbReference type="NCBI Taxonomy" id="156563"/>
    <lineage>
        <taxon>Eukaryota</taxon>
        <taxon>Metazoa</taxon>
        <taxon>Chordata</taxon>
        <taxon>Craniata</taxon>
        <taxon>Vertebrata</taxon>
        <taxon>Euteleostomi</taxon>
        <taxon>Archelosauria</taxon>
        <taxon>Archosauria</taxon>
        <taxon>Dinosauria</taxon>
        <taxon>Saurischia</taxon>
        <taxon>Theropoda</taxon>
        <taxon>Coelurosauria</taxon>
        <taxon>Aves</taxon>
        <taxon>Neognathae</taxon>
        <taxon>Neoaves</taxon>
        <taxon>Telluraves</taxon>
        <taxon>Australaves</taxon>
        <taxon>Passeriformes</taxon>
        <taxon>Paridae</taxon>
        <taxon>Cyanistes</taxon>
    </lineage>
</organism>
<feature type="domain" description="Microtubule-associated protein 1B/S N-terminal" evidence="1">
    <location>
        <begin position="29"/>
        <end position="65"/>
    </location>
</feature>
<dbReference type="InterPro" id="IPR026074">
    <property type="entry name" value="MAP1"/>
</dbReference>
<reference evidence="2" key="1">
    <citation type="submission" date="2025-08" db="UniProtKB">
        <authorList>
            <consortium name="Ensembl"/>
        </authorList>
    </citation>
    <scope>IDENTIFICATION</scope>
</reference>
<dbReference type="Pfam" id="PF23415">
    <property type="entry name" value="MAPB1_N"/>
    <property type="match status" value="1"/>
</dbReference>
<dbReference type="AlphaFoldDB" id="A0A8C0ZBB8"/>
<proteinExistence type="predicted"/>
<sequence>DLGFGRAGAVTAGGAHLSLLGDTPKSPQLGIRSWDIDLASCNLDEQLKLFVSRHSATFSSIVKGEIWDKKWGKKGENPLPGVSAPSTTAGTCWRPWCC</sequence>
<dbReference type="InterPro" id="IPR056617">
    <property type="entry name" value="MAP1B/S_N"/>
</dbReference>
<protein>
    <recommendedName>
        <fullName evidence="1">Microtubule-associated protein 1B/S N-terminal domain-containing protein</fullName>
    </recommendedName>
</protein>
<evidence type="ECO:0000259" key="1">
    <source>
        <dbReference type="Pfam" id="PF23415"/>
    </source>
</evidence>
<name>A0A8C0ZBB8_CYACU</name>
<dbReference type="Ensembl" id="ENSCCET00000012504.1">
    <property type="protein sequence ID" value="ENSCCEP00000007829.1"/>
    <property type="gene ID" value="ENSCCEG00000008164.1"/>
</dbReference>